<feature type="domain" description="Glycosyl hydrolase-like 10" evidence="2">
    <location>
        <begin position="53"/>
        <end position="355"/>
    </location>
</feature>
<evidence type="ECO:0000313" key="4">
    <source>
        <dbReference type="Proteomes" id="UP000649151"/>
    </source>
</evidence>
<dbReference type="Pfam" id="PF02638">
    <property type="entry name" value="GHL10"/>
    <property type="match status" value="1"/>
</dbReference>
<reference evidence="3 4" key="1">
    <citation type="submission" date="2020-08" db="EMBL/GenBank/DDBJ databases">
        <title>Genome public.</title>
        <authorList>
            <person name="Liu C."/>
            <person name="Sun Q."/>
        </authorList>
    </citation>
    <scope>NUCLEOTIDE SEQUENCE [LARGE SCALE GENOMIC DNA]</scope>
    <source>
        <strain evidence="3 4">NSJ-27</strain>
    </source>
</reference>
<keyword evidence="1" id="KW-0732">Signal</keyword>
<dbReference type="PANTHER" id="PTHR43405">
    <property type="entry name" value="GLYCOSYL HYDROLASE DIGH"/>
    <property type="match status" value="1"/>
</dbReference>
<evidence type="ECO:0000259" key="2">
    <source>
        <dbReference type="Pfam" id="PF02638"/>
    </source>
</evidence>
<dbReference type="Proteomes" id="UP000649151">
    <property type="component" value="Unassembled WGS sequence"/>
</dbReference>
<keyword evidence="4" id="KW-1185">Reference proteome</keyword>
<dbReference type="SUPFAM" id="SSF51445">
    <property type="entry name" value="(Trans)glycosidases"/>
    <property type="match status" value="1"/>
</dbReference>
<dbReference type="Gene3D" id="3.20.20.80">
    <property type="entry name" value="Glycosidases"/>
    <property type="match status" value="1"/>
</dbReference>
<evidence type="ECO:0000313" key="3">
    <source>
        <dbReference type="EMBL" id="MBC5787163.1"/>
    </source>
</evidence>
<protein>
    <submittedName>
        <fullName evidence="3">Family 10 glycosylhydrolase</fullName>
    </submittedName>
</protein>
<accession>A0ABR7IPW4</accession>
<name>A0ABR7IPW4_9CLOT</name>
<dbReference type="PANTHER" id="PTHR43405:SF1">
    <property type="entry name" value="GLYCOSYL HYDROLASE DIGH"/>
    <property type="match status" value="1"/>
</dbReference>
<organism evidence="3 4">
    <name type="scientific">Clostridium facile</name>
    <dbReference type="NCBI Taxonomy" id="2763035"/>
    <lineage>
        <taxon>Bacteria</taxon>
        <taxon>Bacillati</taxon>
        <taxon>Bacillota</taxon>
        <taxon>Clostridia</taxon>
        <taxon>Eubacteriales</taxon>
        <taxon>Clostridiaceae</taxon>
        <taxon>Clostridium</taxon>
    </lineage>
</organism>
<sequence length="425" mass="48247">MKRFVWIALLLVAALGLFYLSRTSLSTSQQDYGEIPAMNQQVDFSDLNDANEEMRSVWFSYLDWNILFKGKDQQAFTQAAQNVLENLQSLNCNTLFLHVRSFGDAMYPSQYYPWSSSCSGTLAKDPGYDPLQIFIEQAHQKNIAVHAWINPMRTMTDQEFSQIAHSYPIKSWYDSSKRSDYMMQDSTGRWILIPGNPEVQQLISNGIKELVENYDIDGIHMDDYFYPSGVDQLPQNDTSYFQKLGSNVGIEDWRRSSVTQMMQGIYQAAHQAKAEIQVGVSPQSSLSANHDKLFADVEQWVKTDGIIDYIVPQIYFGFQNSSQPFDQTAAQWNQSVEGTQTKLYIGLACYKIGLDNDAHAGNGKQEWQAVAQSSNDILKRQVECIRQLSNCKGFGLYDYKSIFAEDGSIQPTIAKELENLKSILG</sequence>
<dbReference type="RefSeq" id="WP_186996237.1">
    <property type="nucleotide sequence ID" value="NZ_JACOQK010000001.1"/>
</dbReference>
<dbReference type="InterPro" id="IPR017853">
    <property type="entry name" value="GH"/>
</dbReference>
<dbReference type="InterPro" id="IPR003790">
    <property type="entry name" value="GHL10"/>
</dbReference>
<gene>
    <name evidence="3" type="ORF">H8Z77_03875</name>
</gene>
<evidence type="ECO:0000256" key="1">
    <source>
        <dbReference type="ARBA" id="ARBA00022729"/>
    </source>
</evidence>
<dbReference type="InterPro" id="IPR052177">
    <property type="entry name" value="Divisome_Glycosyl_Hydrolase"/>
</dbReference>
<comment type="caution">
    <text evidence="3">The sequence shown here is derived from an EMBL/GenBank/DDBJ whole genome shotgun (WGS) entry which is preliminary data.</text>
</comment>
<dbReference type="EMBL" id="JACOQK010000001">
    <property type="protein sequence ID" value="MBC5787163.1"/>
    <property type="molecule type" value="Genomic_DNA"/>
</dbReference>
<proteinExistence type="predicted"/>